<dbReference type="InterPro" id="IPR025443">
    <property type="entry name" value="DUF4307"/>
</dbReference>
<keyword evidence="1" id="KW-0812">Transmembrane</keyword>
<dbReference type="RefSeq" id="WP_146316794.1">
    <property type="nucleotide sequence ID" value="NZ_VCQV01000013.1"/>
</dbReference>
<proteinExistence type="predicted"/>
<evidence type="ECO:0000256" key="1">
    <source>
        <dbReference type="SAM" id="Phobius"/>
    </source>
</evidence>
<reference evidence="2 3" key="2">
    <citation type="submission" date="2019-08" db="EMBL/GenBank/DDBJ databases">
        <title>Jejuicoccus antrihumi gen. nov., sp. nov., a new member of the family Dermacoccaceae isolated from a cave.</title>
        <authorList>
            <person name="Schumann P."/>
            <person name="Kim I.S."/>
        </authorList>
    </citation>
    <scope>NUCLEOTIDE SEQUENCE [LARGE SCALE GENOMIC DNA]</scope>
    <source>
        <strain evidence="2 3">C5-26</strain>
    </source>
</reference>
<dbReference type="Proteomes" id="UP000320244">
    <property type="component" value="Unassembled WGS sequence"/>
</dbReference>
<keyword evidence="1" id="KW-0472">Membrane</keyword>
<dbReference type="EMBL" id="VCQV01000013">
    <property type="protein sequence ID" value="TWP36199.1"/>
    <property type="molecule type" value="Genomic_DNA"/>
</dbReference>
<dbReference type="Pfam" id="PF14155">
    <property type="entry name" value="DUF4307"/>
    <property type="match status" value="1"/>
</dbReference>
<protein>
    <submittedName>
        <fullName evidence="2">DUF4307 domain-containing protein</fullName>
    </submittedName>
</protein>
<feature type="transmembrane region" description="Helical" evidence="1">
    <location>
        <begin position="13"/>
        <end position="33"/>
    </location>
</feature>
<accession>A0A563E1F2</accession>
<comment type="caution">
    <text evidence="2">The sequence shown here is derived from an EMBL/GenBank/DDBJ whole genome shotgun (WGS) entry which is preliminary data.</text>
</comment>
<reference evidence="2 3" key="1">
    <citation type="submission" date="2019-05" db="EMBL/GenBank/DDBJ databases">
        <authorList>
            <person name="Lee S.D."/>
        </authorList>
    </citation>
    <scope>NUCLEOTIDE SEQUENCE [LARGE SCALE GENOMIC DNA]</scope>
    <source>
        <strain evidence="2 3">C5-26</strain>
    </source>
</reference>
<dbReference type="AlphaFoldDB" id="A0A563E1F2"/>
<gene>
    <name evidence="2" type="ORF">FGL98_10905</name>
</gene>
<evidence type="ECO:0000313" key="2">
    <source>
        <dbReference type="EMBL" id="TWP36199.1"/>
    </source>
</evidence>
<keyword evidence="1" id="KW-1133">Transmembrane helix</keyword>
<evidence type="ECO:0000313" key="3">
    <source>
        <dbReference type="Proteomes" id="UP000320244"/>
    </source>
</evidence>
<dbReference type="OrthoDB" id="5147470at2"/>
<organism evidence="2 3">
    <name type="scientific">Leekyejoonella antrihumi</name>
    <dbReference type="NCBI Taxonomy" id="1660198"/>
    <lineage>
        <taxon>Bacteria</taxon>
        <taxon>Bacillati</taxon>
        <taxon>Actinomycetota</taxon>
        <taxon>Actinomycetes</taxon>
        <taxon>Micrococcales</taxon>
        <taxon>Dermacoccaceae</taxon>
        <taxon>Leekyejoonella</taxon>
    </lineage>
</organism>
<dbReference type="PROSITE" id="PS51257">
    <property type="entry name" value="PROKAR_LIPOPROTEIN"/>
    <property type="match status" value="1"/>
</dbReference>
<sequence length="120" mass="12844">MTITRPAPGQLKWWVIGTVGILLGCAVAVWFGISSTRGVSWSDAGFNIVGNTRVDVTFDVIHQNGKPVTCTLEALDLQHGQVGQTTVDLPASTYSSTRYTRTVHTVAKAVTGTVDSCSYK</sequence>
<keyword evidence="3" id="KW-1185">Reference proteome</keyword>
<name>A0A563E1F2_9MICO</name>